<evidence type="ECO:0000313" key="2">
    <source>
        <dbReference type="Proteomes" id="UP001610334"/>
    </source>
</evidence>
<proteinExistence type="predicted"/>
<name>A0ABR4HAF4_9EURO</name>
<protein>
    <submittedName>
        <fullName evidence="1">Uncharacterized protein</fullName>
    </submittedName>
</protein>
<reference evidence="1 2" key="1">
    <citation type="submission" date="2024-07" db="EMBL/GenBank/DDBJ databases">
        <title>Section-level genome sequencing and comparative genomics of Aspergillus sections Usti and Cavernicolus.</title>
        <authorList>
            <consortium name="Lawrence Berkeley National Laboratory"/>
            <person name="Nybo J.L."/>
            <person name="Vesth T.C."/>
            <person name="Theobald S."/>
            <person name="Frisvad J.C."/>
            <person name="Larsen T.O."/>
            <person name="Kjaerboelling I."/>
            <person name="Rothschild-Mancinelli K."/>
            <person name="Lyhne E.K."/>
            <person name="Kogle M.E."/>
            <person name="Barry K."/>
            <person name="Clum A."/>
            <person name="Na H."/>
            <person name="Ledsgaard L."/>
            <person name="Lin J."/>
            <person name="Lipzen A."/>
            <person name="Kuo A."/>
            <person name="Riley R."/>
            <person name="Mondo S."/>
            <person name="Labutti K."/>
            <person name="Haridas S."/>
            <person name="Pangalinan J."/>
            <person name="Salamov A.A."/>
            <person name="Simmons B.A."/>
            <person name="Magnuson J.K."/>
            <person name="Chen J."/>
            <person name="Drula E."/>
            <person name="Henrissat B."/>
            <person name="Wiebenga A."/>
            <person name="Lubbers R.J."/>
            <person name="Gomes A.C."/>
            <person name="Makela M.R."/>
            <person name="Stajich J."/>
            <person name="Grigoriev I.V."/>
            <person name="Mortensen U.H."/>
            <person name="De Vries R.P."/>
            <person name="Baker S.E."/>
            <person name="Andersen M.R."/>
        </authorList>
    </citation>
    <scope>NUCLEOTIDE SEQUENCE [LARGE SCALE GENOMIC DNA]</scope>
    <source>
        <strain evidence="1 2">CBS 588.65</strain>
    </source>
</reference>
<keyword evidence="2" id="KW-1185">Reference proteome</keyword>
<accession>A0ABR4HAF4</accession>
<comment type="caution">
    <text evidence="1">The sequence shown here is derived from an EMBL/GenBank/DDBJ whole genome shotgun (WGS) entry which is preliminary data.</text>
</comment>
<organism evidence="1 2">
    <name type="scientific">Aspergillus granulosus</name>
    <dbReference type="NCBI Taxonomy" id="176169"/>
    <lineage>
        <taxon>Eukaryota</taxon>
        <taxon>Fungi</taxon>
        <taxon>Dikarya</taxon>
        <taxon>Ascomycota</taxon>
        <taxon>Pezizomycotina</taxon>
        <taxon>Eurotiomycetes</taxon>
        <taxon>Eurotiomycetidae</taxon>
        <taxon>Eurotiales</taxon>
        <taxon>Aspergillaceae</taxon>
        <taxon>Aspergillus</taxon>
        <taxon>Aspergillus subgen. Nidulantes</taxon>
    </lineage>
</organism>
<dbReference type="EMBL" id="JBFXLT010000048">
    <property type="protein sequence ID" value="KAL2812411.1"/>
    <property type="molecule type" value="Genomic_DNA"/>
</dbReference>
<gene>
    <name evidence="1" type="ORF">BJX63DRAFT_248018</name>
</gene>
<dbReference type="Proteomes" id="UP001610334">
    <property type="component" value="Unassembled WGS sequence"/>
</dbReference>
<evidence type="ECO:0000313" key="1">
    <source>
        <dbReference type="EMBL" id="KAL2812411.1"/>
    </source>
</evidence>
<sequence>MNRLKLCQSSDSTISYIQGIDRWLGGHSVSSESDLQFRKQSAAKRRRYTSGVLEI</sequence>